<dbReference type="SMART" id="SM00257">
    <property type="entry name" value="LysM"/>
    <property type="match status" value="1"/>
</dbReference>
<accession>A0A1G5HDC5</accession>
<dbReference type="Gene3D" id="3.10.350.10">
    <property type="entry name" value="LysM domain"/>
    <property type="match status" value="1"/>
</dbReference>
<dbReference type="EMBL" id="FMUS01000011">
    <property type="protein sequence ID" value="SCY61766.1"/>
    <property type="molecule type" value="Genomic_DNA"/>
</dbReference>
<evidence type="ECO:0000256" key="1">
    <source>
        <dbReference type="ARBA" id="ARBA00022729"/>
    </source>
</evidence>
<keyword evidence="1" id="KW-0732">Signal</keyword>
<keyword evidence="2" id="KW-1133">Transmembrane helix</keyword>
<dbReference type="SMART" id="SM01208">
    <property type="entry name" value="G5"/>
    <property type="match status" value="1"/>
</dbReference>
<dbReference type="InterPro" id="IPR011055">
    <property type="entry name" value="Dup_hybrid_motif"/>
</dbReference>
<proteinExistence type="predicted"/>
<evidence type="ECO:0000313" key="5">
    <source>
        <dbReference type="EMBL" id="SCY61766.1"/>
    </source>
</evidence>
<evidence type="ECO:0000256" key="2">
    <source>
        <dbReference type="SAM" id="Phobius"/>
    </source>
</evidence>
<evidence type="ECO:0000259" key="4">
    <source>
        <dbReference type="PROSITE" id="PS51782"/>
    </source>
</evidence>
<name>A0A1G5HDC5_9FIRM</name>
<evidence type="ECO:0000313" key="6">
    <source>
        <dbReference type="Proteomes" id="UP000198636"/>
    </source>
</evidence>
<dbReference type="CDD" id="cd12797">
    <property type="entry name" value="M23_peptidase"/>
    <property type="match status" value="1"/>
</dbReference>
<dbReference type="PROSITE" id="PS51782">
    <property type="entry name" value="LYSM"/>
    <property type="match status" value="1"/>
</dbReference>
<dbReference type="InterPro" id="IPR036779">
    <property type="entry name" value="LysM_dom_sf"/>
</dbReference>
<feature type="domain" description="LysM" evidence="4">
    <location>
        <begin position="236"/>
        <end position="280"/>
    </location>
</feature>
<dbReference type="Pfam" id="PF07501">
    <property type="entry name" value="G5"/>
    <property type="match status" value="1"/>
</dbReference>
<dbReference type="Gene3D" id="2.20.230.10">
    <property type="entry name" value="Resuscitation-promoting factor rpfb"/>
    <property type="match status" value="1"/>
</dbReference>
<dbReference type="SUPFAM" id="SSF54106">
    <property type="entry name" value="LysM domain"/>
    <property type="match status" value="1"/>
</dbReference>
<protein>
    <submittedName>
        <fullName evidence="5">Murein DD-endopeptidase MepM and murein hydrolase activator NlpD, contain LysM domain</fullName>
    </submittedName>
</protein>
<keyword evidence="2" id="KW-0812">Transmembrane</keyword>
<gene>
    <name evidence="5" type="ORF">SAMN03080606_01969</name>
</gene>
<feature type="domain" description="G5" evidence="3">
    <location>
        <begin position="287"/>
        <end position="367"/>
    </location>
</feature>
<keyword evidence="5" id="KW-0378">Hydrolase</keyword>
<dbReference type="Proteomes" id="UP000198636">
    <property type="component" value="Unassembled WGS sequence"/>
</dbReference>
<keyword evidence="2" id="KW-0472">Membrane</keyword>
<dbReference type="PROSITE" id="PS51109">
    <property type="entry name" value="G5"/>
    <property type="match status" value="1"/>
</dbReference>
<evidence type="ECO:0000259" key="3">
    <source>
        <dbReference type="PROSITE" id="PS51109"/>
    </source>
</evidence>
<dbReference type="PANTHER" id="PTHR21666">
    <property type="entry name" value="PEPTIDASE-RELATED"/>
    <property type="match status" value="1"/>
</dbReference>
<organism evidence="5 6">
    <name type="scientific">Alkaliphilus peptidifermentans DSM 18978</name>
    <dbReference type="NCBI Taxonomy" id="1120976"/>
    <lineage>
        <taxon>Bacteria</taxon>
        <taxon>Bacillati</taxon>
        <taxon>Bacillota</taxon>
        <taxon>Clostridia</taxon>
        <taxon>Peptostreptococcales</taxon>
        <taxon>Natronincolaceae</taxon>
        <taxon>Alkaliphilus</taxon>
    </lineage>
</organism>
<dbReference type="CDD" id="cd00118">
    <property type="entry name" value="LysM"/>
    <property type="match status" value="1"/>
</dbReference>
<sequence length="496" mass="55668">MNHRFMMLFQKKAKHMLKVFDYYSRIGVQRLRLYKNTKALQSFNRIDLKKNKQLIYIIGCIAMVVVLGGALLLNQVANSSLRAFEIELGGSSLAIVRSQEDFWDALEDAKEQVKQFYEQDVNFTDEIQVKRISADDEMITSHGDIIINIINRLDIKVNSVAIYVDGNEVIQLRDKRTAESVLQELKAPYVNEEENKYTSIDFKEKVELVEIFTKAGVIRSKEDAINYIVKGTDEEKTHEVQKGESTWSIALKYDLSVEDIATANPSINPDKLQIGQKISLIVPKPYISVVTMEYAELVETIAFDTDYESTDSLYTGDRKIIVQGTEGMREVKAYIIKENGVEVGREVLEEIILSEPKTRVIAEGTKPRPKTMATGNFSNPTRGKLSSGFGTRWGRRHEGIDISASSGTDIEAADGGKVSFAGWNGGYGNLVIIDHENGYQTYYAHCKTLLVEEGDRVYKGEKIATVGSTGNSTGPHLHFEVRKDGTPVNPLSFVSY</sequence>
<keyword evidence="6" id="KW-1185">Reference proteome</keyword>
<dbReference type="PANTHER" id="PTHR21666:SF270">
    <property type="entry name" value="MUREIN HYDROLASE ACTIVATOR ENVC"/>
    <property type="match status" value="1"/>
</dbReference>
<dbReference type="Pfam" id="PF01551">
    <property type="entry name" value="Peptidase_M23"/>
    <property type="match status" value="1"/>
</dbReference>
<dbReference type="GO" id="GO:0004222">
    <property type="term" value="F:metalloendopeptidase activity"/>
    <property type="evidence" value="ECO:0007669"/>
    <property type="project" value="TreeGrafter"/>
</dbReference>
<feature type="transmembrane region" description="Helical" evidence="2">
    <location>
        <begin position="54"/>
        <end position="73"/>
    </location>
</feature>
<dbReference type="RefSeq" id="WP_242876950.1">
    <property type="nucleotide sequence ID" value="NZ_FMUS01000011.1"/>
</dbReference>
<dbReference type="InterPro" id="IPR050570">
    <property type="entry name" value="Cell_wall_metabolism_enzyme"/>
</dbReference>
<dbReference type="SUPFAM" id="SSF51261">
    <property type="entry name" value="Duplicated hybrid motif"/>
    <property type="match status" value="1"/>
</dbReference>
<dbReference type="InterPro" id="IPR011098">
    <property type="entry name" value="G5_dom"/>
</dbReference>
<reference evidence="5 6" key="1">
    <citation type="submission" date="2016-10" db="EMBL/GenBank/DDBJ databases">
        <authorList>
            <person name="de Groot N.N."/>
        </authorList>
    </citation>
    <scope>NUCLEOTIDE SEQUENCE [LARGE SCALE GENOMIC DNA]</scope>
    <source>
        <strain evidence="5 6">DSM 18978</strain>
    </source>
</reference>
<dbReference type="InterPro" id="IPR016047">
    <property type="entry name" value="M23ase_b-sheet_dom"/>
</dbReference>
<dbReference type="Gene3D" id="2.70.70.10">
    <property type="entry name" value="Glucose Permease (Domain IIA)"/>
    <property type="match status" value="1"/>
</dbReference>
<dbReference type="STRING" id="1120976.SAMN03080606_01969"/>
<dbReference type="AlphaFoldDB" id="A0A1G5HDC5"/>
<dbReference type="Pfam" id="PF01476">
    <property type="entry name" value="LysM"/>
    <property type="match status" value="1"/>
</dbReference>
<dbReference type="InterPro" id="IPR018392">
    <property type="entry name" value="LysM"/>
</dbReference>